<name>A0ABQ0BLX4_9FIRM</name>
<feature type="compositionally biased region" description="Basic and acidic residues" evidence="1">
    <location>
        <begin position="648"/>
        <end position="661"/>
    </location>
</feature>
<evidence type="ECO:0008006" key="4">
    <source>
        <dbReference type="Google" id="ProtNLM"/>
    </source>
</evidence>
<gene>
    <name evidence="2" type="ORF">K340107D12_03460</name>
</gene>
<dbReference type="CDD" id="cd09726">
    <property type="entry name" value="RAMP_I_III"/>
    <property type="match status" value="1"/>
</dbReference>
<comment type="caution">
    <text evidence="2">The sequence shown here is derived from an EMBL/GenBank/DDBJ whole genome shotgun (WGS) entry which is preliminary data.</text>
</comment>
<accession>A0ABQ0BLX4</accession>
<evidence type="ECO:0000256" key="1">
    <source>
        <dbReference type="SAM" id="MobiDB-lite"/>
    </source>
</evidence>
<dbReference type="Proteomes" id="UP001600941">
    <property type="component" value="Unassembled WGS sequence"/>
</dbReference>
<protein>
    <recommendedName>
        <fullName evidence="4">TIGR03986 family CRISPR-associated RAMP protein</fullName>
    </recommendedName>
</protein>
<evidence type="ECO:0000313" key="2">
    <source>
        <dbReference type="EMBL" id="GAA6497530.1"/>
    </source>
</evidence>
<sequence length="734" mass="82695">MAKLKNNQTDNIDFLNPYTFVPFQKVPPKPEAWEQKYSSPEDLLTGWLDIELIPKTPIIIPDTAHREEIKVKNKKGADTVHNKYPFLRLPDTDGVPGIPGGSLRGMLRSVYETLTGSCVSSLMDERPISQRNPLYAGFDKRGLLHYDLATDTWTLHRAVVYRQKCGKRQVECGKYKGFCTGEKVYFTYDQHRLLNIGRTVQDVSGKNDISFSYDVGWLQFNIPIQQDYSVTVLQPGSVVHTWKGEEYSPDRKLLSALSRDGVVDNSSESPKPMKDLKNKLMEAKNGGDNYVPVYYLTFENKRGTEVYLSGSSIGRVGRNRKWKEIMGSYAPCEKIDFLCPACLLFGTKADGGVRGRLRFTDAVPMNPEKIKSELHTLQILSTPRPSSFEFYLNKPAADAAYWNFDYYSVTVYEDGKGHPEFYPVETMMPRGRKYYWHHREAAEDAVIRSNQNATMEAVSGENFKFRMYFDGIQPQQLSDMIWTITFGENSADSTRLHKIGHAKPLGYGSVKLLITNGAIRKVKKTKTGLSAELVPLNIDVNKAGGTNCGITMGESGISLNAELKADESRKKIMNNILKICDADVSENLNIRYPVKVTKKGEEEIFEWFSKNRNVNKHHISPDTLPNPTDKKLTLRGTVLSSDSAQGKKNADSTDGEGKYADKANQGNKMGESRKVKAVVLRINAKGNCRLKLQGKESEGQFNTRGKSYSSGSEIDVYITGYSDKYDVYWVKPLE</sequence>
<keyword evidence="3" id="KW-1185">Reference proteome</keyword>
<dbReference type="EMBL" id="BAABZQ010000001">
    <property type="protein sequence ID" value="GAA6497530.1"/>
    <property type="molecule type" value="Genomic_DNA"/>
</dbReference>
<evidence type="ECO:0000313" key="3">
    <source>
        <dbReference type="Proteomes" id="UP001600941"/>
    </source>
</evidence>
<reference evidence="2 3" key="1">
    <citation type="submission" date="2024-04" db="EMBL/GenBank/DDBJ databases">
        <title>Defined microbial consortia suppress multidrug-resistant proinflammatory Enterobacteriaceae via ecological control.</title>
        <authorList>
            <person name="Furuichi M."/>
            <person name="Kawaguchi T."/>
            <person name="Pust M."/>
            <person name="Yasuma K."/>
            <person name="Plichta D."/>
            <person name="Hasegawa N."/>
            <person name="Ohya T."/>
            <person name="Bhattarai S."/>
            <person name="Sasajima S."/>
            <person name="Aoto Y."/>
            <person name="Tuganbaev T."/>
            <person name="Yaginuma M."/>
            <person name="Ueda M."/>
            <person name="Okahashi N."/>
            <person name="Amafuji K."/>
            <person name="Kiridooshi Y."/>
            <person name="Sugita K."/>
            <person name="Strazar M."/>
            <person name="Skelly A."/>
            <person name="Suda W."/>
            <person name="Hattori M."/>
            <person name="Nakamoto N."/>
            <person name="Caballero S."/>
            <person name="Norman J."/>
            <person name="Olle B."/>
            <person name="Tanoue T."/>
            <person name="Arita M."/>
            <person name="Bucci V."/>
            <person name="Atarashi K."/>
            <person name="Xavier R."/>
            <person name="Honda K."/>
        </authorList>
    </citation>
    <scope>NUCLEOTIDE SEQUENCE [LARGE SCALE GENOMIC DNA]</scope>
    <source>
        <strain evidence="3">k34-0107-D12</strain>
    </source>
</reference>
<feature type="region of interest" description="Disordered" evidence="1">
    <location>
        <begin position="637"/>
        <end position="670"/>
    </location>
</feature>
<proteinExistence type="predicted"/>
<dbReference type="RefSeq" id="WP_227210351.1">
    <property type="nucleotide sequence ID" value="NZ_BAABZQ010000001.1"/>
</dbReference>
<organism evidence="2 3">
    <name type="scientific">Blautia parvula</name>
    <dbReference type="NCBI Taxonomy" id="2877527"/>
    <lineage>
        <taxon>Bacteria</taxon>
        <taxon>Bacillati</taxon>
        <taxon>Bacillota</taxon>
        <taxon>Clostridia</taxon>
        <taxon>Lachnospirales</taxon>
        <taxon>Lachnospiraceae</taxon>
        <taxon>Blautia</taxon>
    </lineage>
</organism>